<gene>
    <name evidence="2" type="ORF">MM415B02257_0013</name>
</gene>
<feature type="compositionally biased region" description="Basic and acidic residues" evidence="1">
    <location>
        <begin position="1"/>
        <end position="11"/>
    </location>
</feature>
<protein>
    <submittedName>
        <fullName evidence="2">Uncharacterized protein</fullName>
    </submittedName>
</protein>
<evidence type="ECO:0000313" key="2">
    <source>
        <dbReference type="EMBL" id="QJA85202.1"/>
    </source>
</evidence>
<dbReference type="AlphaFoldDB" id="A0A6M3KTR3"/>
<reference evidence="2" key="1">
    <citation type="submission" date="2020-03" db="EMBL/GenBank/DDBJ databases">
        <title>The deep terrestrial virosphere.</title>
        <authorList>
            <person name="Holmfeldt K."/>
            <person name="Nilsson E."/>
            <person name="Simone D."/>
            <person name="Lopez-Fernandez M."/>
            <person name="Wu X."/>
            <person name="de Brujin I."/>
            <person name="Lundin D."/>
            <person name="Andersson A."/>
            <person name="Bertilsson S."/>
            <person name="Dopson M."/>
        </authorList>
    </citation>
    <scope>NUCLEOTIDE SEQUENCE</scope>
    <source>
        <strain evidence="2">MM415B02257</strain>
    </source>
</reference>
<dbReference type="EMBL" id="MT142560">
    <property type="protein sequence ID" value="QJA85202.1"/>
    <property type="molecule type" value="Genomic_DNA"/>
</dbReference>
<accession>A0A6M3KTR3</accession>
<name>A0A6M3KTR3_9ZZZZ</name>
<feature type="region of interest" description="Disordered" evidence="1">
    <location>
        <begin position="1"/>
        <end position="20"/>
    </location>
</feature>
<organism evidence="2">
    <name type="scientific">viral metagenome</name>
    <dbReference type="NCBI Taxonomy" id="1070528"/>
    <lineage>
        <taxon>unclassified sequences</taxon>
        <taxon>metagenomes</taxon>
        <taxon>organismal metagenomes</taxon>
    </lineage>
</organism>
<proteinExistence type="predicted"/>
<evidence type="ECO:0000256" key="1">
    <source>
        <dbReference type="SAM" id="MobiDB-lite"/>
    </source>
</evidence>
<sequence length="254" mass="28473">MATGKQEKVEAPTENPKQETLVEAQTATFTQQLEAARQEAAEQARQEEFAKYQGIQRAISKKDAEIKRLQAELTKTPTSQSSILSKMVDVMEEEGGTNPRISQLKAELAQEQQREKWNTYVGSARSGMEDEIREAGFDPDDPKFDRANAAFEAATVHGDFSRAKTILDKVLKTVGPKVEEKKVETSKQETAEQMKARIREEVKLELMKENDELKTDTGLSSGGGGSWEDFTQEFVQGKRSLDDWEKAAKKRGII</sequence>